<protein>
    <submittedName>
        <fullName evidence="1">Uncharacterized protein</fullName>
    </submittedName>
</protein>
<dbReference type="CDD" id="cd00093">
    <property type="entry name" value="HTH_XRE"/>
    <property type="match status" value="1"/>
</dbReference>
<evidence type="ECO:0000313" key="1">
    <source>
        <dbReference type="EMBL" id="RUT01886.1"/>
    </source>
</evidence>
<reference evidence="1" key="1">
    <citation type="submission" date="2018-12" db="EMBL/GenBank/DDBJ databases">
        <authorList>
            <person name="Will S."/>
            <person name="Neumann-Schaal M."/>
            <person name="Henke P."/>
        </authorList>
    </citation>
    <scope>NUCLEOTIDE SEQUENCE</scope>
    <source>
        <strain evidence="1">PCC 7102</strain>
    </source>
</reference>
<accession>A0A3S1C7U5</accession>
<reference evidence="1" key="2">
    <citation type="journal article" date="2019" name="Genome Biol. Evol.">
        <title>Day and night: Metabolic profiles and evolutionary relationships of six axenic non-marine cyanobacteria.</title>
        <authorList>
            <person name="Will S.E."/>
            <person name="Henke P."/>
            <person name="Boedeker C."/>
            <person name="Huang S."/>
            <person name="Brinkmann H."/>
            <person name="Rohde M."/>
            <person name="Jarek M."/>
            <person name="Friedl T."/>
            <person name="Seufert S."/>
            <person name="Schumacher M."/>
            <person name="Overmann J."/>
            <person name="Neumann-Schaal M."/>
            <person name="Petersen J."/>
        </authorList>
    </citation>
    <scope>NUCLEOTIDE SEQUENCE [LARGE SCALE GENOMIC DNA]</scope>
    <source>
        <strain evidence="1">PCC 7102</strain>
    </source>
</reference>
<gene>
    <name evidence="1" type="ORF">DSM106972_065090</name>
</gene>
<dbReference type="SUPFAM" id="SSF47413">
    <property type="entry name" value="lambda repressor-like DNA-binding domains"/>
    <property type="match status" value="1"/>
</dbReference>
<dbReference type="Proteomes" id="UP000271624">
    <property type="component" value="Unassembled WGS sequence"/>
</dbReference>
<dbReference type="Pfam" id="PF13384">
    <property type="entry name" value="HTH_23"/>
    <property type="match status" value="1"/>
</dbReference>
<organism evidence="1 2">
    <name type="scientific">Dulcicalothrix desertica PCC 7102</name>
    <dbReference type="NCBI Taxonomy" id="232991"/>
    <lineage>
        <taxon>Bacteria</taxon>
        <taxon>Bacillati</taxon>
        <taxon>Cyanobacteriota</taxon>
        <taxon>Cyanophyceae</taxon>
        <taxon>Nostocales</taxon>
        <taxon>Calotrichaceae</taxon>
        <taxon>Dulcicalothrix</taxon>
    </lineage>
</organism>
<sequence length="124" mass="13642">MLLEHLTDEGWTQSTIAEALGVDFTTVYRWSKGKTVPEAESRNFRRLAALTGGDGASLELYLTGKIPLAAYRQGKQTSQSDDTPHQILPPEKIKQQLLAQIYLLDPADIADVISNSVAFLAKRA</sequence>
<comment type="caution">
    <text evidence="1">The sequence shown here is derived from an EMBL/GenBank/DDBJ whole genome shotgun (WGS) entry which is preliminary data.</text>
</comment>
<dbReference type="Gene3D" id="1.10.260.40">
    <property type="entry name" value="lambda repressor-like DNA-binding domains"/>
    <property type="match status" value="1"/>
</dbReference>
<proteinExistence type="predicted"/>
<dbReference type="InterPro" id="IPR010982">
    <property type="entry name" value="Lambda_DNA-bd_dom_sf"/>
</dbReference>
<evidence type="ECO:0000313" key="2">
    <source>
        <dbReference type="Proteomes" id="UP000271624"/>
    </source>
</evidence>
<dbReference type="AlphaFoldDB" id="A0A3S1C7U5"/>
<dbReference type="InterPro" id="IPR001387">
    <property type="entry name" value="Cro/C1-type_HTH"/>
</dbReference>
<name>A0A3S1C7U5_9CYAN</name>
<dbReference type="EMBL" id="RSCL01000018">
    <property type="protein sequence ID" value="RUT01886.1"/>
    <property type="molecule type" value="Genomic_DNA"/>
</dbReference>
<dbReference type="GO" id="GO:0003677">
    <property type="term" value="F:DNA binding"/>
    <property type="evidence" value="ECO:0007669"/>
    <property type="project" value="InterPro"/>
</dbReference>
<keyword evidence="2" id="KW-1185">Reference proteome</keyword>